<protein>
    <submittedName>
        <fullName evidence="1">Uncharacterized protein</fullName>
    </submittedName>
</protein>
<evidence type="ECO:0000313" key="2">
    <source>
        <dbReference type="Proteomes" id="UP000027442"/>
    </source>
</evidence>
<sequence>MEGSRCGFVYKQTIIYAFWLRNTCYVNCNCGVDAVIAFSCVLSKVQKYILSYLEEALS</sequence>
<dbReference type="EMBL" id="JNGW01000039">
    <property type="protein sequence ID" value="KDR52884.1"/>
    <property type="molecule type" value="Genomic_DNA"/>
</dbReference>
<accession>A0A069QLG4</accession>
<reference evidence="1 2" key="1">
    <citation type="submission" date="2013-08" db="EMBL/GenBank/DDBJ databases">
        <authorList>
            <person name="Weinstock G."/>
            <person name="Sodergren E."/>
            <person name="Wylie T."/>
            <person name="Fulton L."/>
            <person name="Fulton R."/>
            <person name="Fronick C."/>
            <person name="O'Laughlin M."/>
            <person name="Godfrey J."/>
            <person name="Miner T."/>
            <person name="Herter B."/>
            <person name="Appelbaum E."/>
            <person name="Cordes M."/>
            <person name="Lek S."/>
            <person name="Wollam A."/>
            <person name="Pepin K.H."/>
            <person name="Palsikar V.B."/>
            <person name="Mitreva M."/>
            <person name="Wilson R.K."/>
        </authorList>
    </citation>
    <scope>NUCLEOTIDE SEQUENCE [LARGE SCALE GENOMIC DNA]</scope>
    <source>
        <strain evidence="1 2">ATCC 15930</strain>
    </source>
</reference>
<proteinExistence type="predicted"/>
<dbReference type="PATRIC" id="fig|1122985.7.peg.1066"/>
<dbReference type="HOGENOM" id="CLU_2975498_0_0_10"/>
<name>A0A069QLG4_HOYLO</name>
<evidence type="ECO:0000313" key="1">
    <source>
        <dbReference type="EMBL" id="KDR52884.1"/>
    </source>
</evidence>
<keyword evidence="2" id="KW-1185">Reference proteome</keyword>
<dbReference type="AlphaFoldDB" id="A0A069QLG4"/>
<organism evidence="1 2">
    <name type="scientific">Hoylesella loescheii DSM 19665 = JCM 12249 = ATCC 15930</name>
    <dbReference type="NCBI Taxonomy" id="1122985"/>
    <lineage>
        <taxon>Bacteria</taxon>
        <taxon>Pseudomonadati</taxon>
        <taxon>Bacteroidota</taxon>
        <taxon>Bacteroidia</taxon>
        <taxon>Bacteroidales</taxon>
        <taxon>Prevotellaceae</taxon>
        <taxon>Hoylesella</taxon>
    </lineage>
</organism>
<gene>
    <name evidence="1" type="ORF">HMPREF1991_01028</name>
</gene>
<comment type="caution">
    <text evidence="1">The sequence shown here is derived from an EMBL/GenBank/DDBJ whole genome shotgun (WGS) entry which is preliminary data.</text>
</comment>
<dbReference type="Proteomes" id="UP000027442">
    <property type="component" value="Unassembled WGS sequence"/>
</dbReference>